<keyword evidence="9" id="KW-1185">Reference proteome</keyword>
<evidence type="ECO:0000256" key="1">
    <source>
        <dbReference type="ARBA" id="ARBA00004604"/>
    </source>
</evidence>
<dbReference type="Gene3D" id="2.30.130.10">
    <property type="entry name" value="PUA domain"/>
    <property type="match status" value="1"/>
</dbReference>
<feature type="domain" description="PUA" evidence="7">
    <location>
        <begin position="95"/>
        <end position="169"/>
    </location>
</feature>
<evidence type="ECO:0000256" key="5">
    <source>
        <dbReference type="ARBA" id="ARBA00023242"/>
    </source>
</evidence>
<dbReference type="Proteomes" id="UP000324585">
    <property type="component" value="Unassembled WGS sequence"/>
</dbReference>
<organism evidence="8 9">
    <name type="scientific">Porphyridium purpureum</name>
    <name type="common">Red alga</name>
    <name type="synonym">Porphyridium cruentum</name>
    <dbReference type="NCBI Taxonomy" id="35688"/>
    <lineage>
        <taxon>Eukaryota</taxon>
        <taxon>Rhodophyta</taxon>
        <taxon>Bangiophyceae</taxon>
        <taxon>Porphyridiales</taxon>
        <taxon>Porphyridiaceae</taxon>
        <taxon>Porphyridium</taxon>
    </lineage>
</organism>
<comment type="similarity">
    <text evidence="2 6">Belongs to the NIP7 family.</text>
</comment>
<reference evidence="9" key="1">
    <citation type="journal article" date="2019" name="Nat. Commun.">
        <title>Expansion of phycobilisome linker gene families in mesophilic red algae.</title>
        <authorList>
            <person name="Lee J."/>
            <person name="Kim D."/>
            <person name="Bhattacharya D."/>
            <person name="Yoon H.S."/>
        </authorList>
    </citation>
    <scope>NUCLEOTIDE SEQUENCE [LARGE SCALE GENOMIC DNA]</scope>
    <source>
        <strain evidence="9">CCMP 1328</strain>
    </source>
</reference>
<keyword evidence="3 6" id="KW-0690">Ribosome biogenesis</keyword>
<dbReference type="Pfam" id="PF03657">
    <property type="entry name" value="UPF0113"/>
    <property type="match status" value="1"/>
</dbReference>
<evidence type="ECO:0000256" key="2">
    <source>
        <dbReference type="ARBA" id="ARBA00009895"/>
    </source>
</evidence>
<comment type="subcellular location">
    <subcellularLocation>
        <location evidence="1">Nucleus</location>
        <location evidence="1">Nucleolus</location>
    </subcellularLocation>
</comment>
<gene>
    <name evidence="8" type="ORF">FVE85_5208</name>
</gene>
<comment type="caution">
    <text evidence="8">The sequence shown here is derived from an EMBL/GenBank/DDBJ whole genome shotgun (WGS) entry which is preliminary data.</text>
</comment>
<dbReference type="SMART" id="SM00359">
    <property type="entry name" value="PUA"/>
    <property type="match status" value="1"/>
</dbReference>
<dbReference type="PROSITE" id="PS50890">
    <property type="entry name" value="PUA"/>
    <property type="match status" value="1"/>
</dbReference>
<evidence type="ECO:0000256" key="6">
    <source>
        <dbReference type="PIRNR" id="PIRNR017190"/>
    </source>
</evidence>
<accession>A0A5J4Z3T1</accession>
<keyword evidence="4 6" id="KW-0694">RNA-binding</keyword>
<dbReference type="InterPro" id="IPR002478">
    <property type="entry name" value="PUA"/>
</dbReference>
<name>A0A5J4Z3T1_PORPP</name>
<dbReference type="SUPFAM" id="SSF88802">
    <property type="entry name" value="Pre-PUA domain"/>
    <property type="match status" value="1"/>
</dbReference>
<dbReference type="Pfam" id="PF17833">
    <property type="entry name" value="pre-PUA_NIP7"/>
    <property type="match status" value="1"/>
</dbReference>
<protein>
    <recommendedName>
        <fullName evidence="6">60S ribosome subunit biogenesis protein NIP7 homolog</fullName>
    </recommendedName>
</protein>
<dbReference type="GO" id="GO:0005730">
    <property type="term" value="C:nucleolus"/>
    <property type="evidence" value="ECO:0007669"/>
    <property type="project" value="UniProtKB-SubCell"/>
</dbReference>
<evidence type="ECO:0000313" key="8">
    <source>
        <dbReference type="EMBL" id="KAA8497623.1"/>
    </source>
</evidence>
<dbReference type="InterPro" id="IPR040598">
    <property type="entry name" value="NIP7_N"/>
</dbReference>
<sequence>MRPLTEEETRQVFEKLAKYVGSNLKQLIDTGSEAWCFRLQKDRVYYVRENVMRHATTYARSKVAALGVCVGKFTHHSNFHLHITFLPYLAKYAKYKVWVKPSSEMSYMYGNHVLKAGVGRFTDTPQGQGVVVYSMGDIPIGFGITARSTHDTRKANPMDIIVLNQADVGQYLRDEDSNPASAL</sequence>
<dbReference type="FunFam" id="3.10.450.220:FF:000001">
    <property type="entry name" value="60S ribosome subunit biogenesis protein NIP7 homolog"/>
    <property type="match status" value="1"/>
</dbReference>
<dbReference type="PIRSF" id="PIRSF017190">
    <property type="entry name" value="Rbsml_synth_fac_NIP7"/>
    <property type="match status" value="1"/>
</dbReference>
<proteinExistence type="inferred from homology"/>
<dbReference type="GO" id="GO:0042255">
    <property type="term" value="P:ribosome assembly"/>
    <property type="evidence" value="ECO:0007669"/>
    <property type="project" value="InterPro"/>
</dbReference>
<dbReference type="OrthoDB" id="27490at2759"/>
<dbReference type="PANTHER" id="PTHR23415">
    <property type="entry name" value="CYCLIN-DEPENDENT KINASES REGULATORY SUBUNIT/60S RIBOSOME SUBUNIT BIOGENESIS PROTEIN NIP7"/>
    <property type="match status" value="1"/>
</dbReference>
<dbReference type="SUPFAM" id="SSF88697">
    <property type="entry name" value="PUA domain-like"/>
    <property type="match status" value="1"/>
</dbReference>
<dbReference type="FunFam" id="2.30.130.10:FF:000002">
    <property type="entry name" value="60S ribosome subunit biogenesis protein NIP7 homolog"/>
    <property type="match status" value="1"/>
</dbReference>
<evidence type="ECO:0000256" key="4">
    <source>
        <dbReference type="ARBA" id="ARBA00022884"/>
    </source>
</evidence>
<dbReference type="AlphaFoldDB" id="A0A5J4Z3T1"/>
<dbReference type="InterPro" id="IPR055359">
    <property type="entry name" value="Nip7_N_euk"/>
</dbReference>
<comment type="function">
    <text evidence="6">Required for proper 27S pre-rRNA processing and 60S ribosome subunit assembly.</text>
</comment>
<evidence type="ECO:0000259" key="7">
    <source>
        <dbReference type="SMART" id="SM00359"/>
    </source>
</evidence>
<evidence type="ECO:0000313" key="9">
    <source>
        <dbReference type="Proteomes" id="UP000324585"/>
    </source>
</evidence>
<keyword evidence="5 6" id="KW-0539">Nucleus</keyword>
<dbReference type="EMBL" id="VRMN01000001">
    <property type="protein sequence ID" value="KAA8497623.1"/>
    <property type="molecule type" value="Genomic_DNA"/>
</dbReference>
<comment type="subunit">
    <text evidence="6">Interacts with pre-ribosome complex.</text>
</comment>
<dbReference type="InterPro" id="IPR005155">
    <property type="entry name" value="UPF0113_PUA"/>
</dbReference>
<dbReference type="Gene3D" id="3.10.450.220">
    <property type="match status" value="1"/>
</dbReference>
<dbReference type="InterPro" id="IPR036974">
    <property type="entry name" value="PUA_sf"/>
</dbReference>
<dbReference type="CDD" id="cd21146">
    <property type="entry name" value="Nip7_N_euk"/>
    <property type="match status" value="1"/>
</dbReference>
<dbReference type="GO" id="GO:0003723">
    <property type="term" value="F:RNA binding"/>
    <property type="evidence" value="ECO:0007669"/>
    <property type="project" value="UniProtKB-KW"/>
</dbReference>
<dbReference type="OMA" id="LISMGTC"/>
<dbReference type="InterPro" id="IPR015947">
    <property type="entry name" value="PUA-like_sf"/>
</dbReference>
<dbReference type="CDD" id="cd21151">
    <property type="entry name" value="PUA_Nip7-like"/>
    <property type="match status" value="1"/>
</dbReference>
<evidence type="ECO:0000256" key="3">
    <source>
        <dbReference type="ARBA" id="ARBA00022517"/>
    </source>
</evidence>
<dbReference type="InterPro" id="IPR016686">
    <property type="entry name" value="Ribosomal_synth_fac_NIP7"/>
</dbReference>